<dbReference type="Pfam" id="PF11249">
    <property type="entry name" value="DUF3047"/>
    <property type="match status" value="1"/>
</dbReference>
<keyword evidence="1" id="KW-0732">Signal</keyword>
<organism evidence="2 3">
    <name type="scientific">Fulvimonas soli</name>
    <dbReference type="NCBI Taxonomy" id="155197"/>
    <lineage>
        <taxon>Bacteria</taxon>
        <taxon>Pseudomonadati</taxon>
        <taxon>Pseudomonadota</taxon>
        <taxon>Gammaproteobacteria</taxon>
        <taxon>Lysobacterales</taxon>
        <taxon>Rhodanobacteraceae</taxon>
        <taxon>Fulvimonas</taxon>
    </lineage>
</organism>
<sequence length="244" mass="26142">MPMHRLLRPAMASLLALSPVPAPAAGPSLDFSGAAPGTNLPAGWTRYAMSRHKPPAAVTVEAMDGRSVVHIAADRGAGAIAHRFDAPAQSTLRWRWKIDRTVAKGDLGKKAGDDFAARVYVFFDVPRSQLTFGQRMKLALARDFTGQDLPGAALCYVWDNRHPVGTVAPNPFYAPVRTIVVESGDARAGQWQAETRDLAADFRKAFGTPAPRITGIAIAADTDNTRSQANAWFADLALEPAATP</sequence>
<comment type="caution">
    <text evidence="2">The sequence shown here is derived from an EMBL/GenBank/DDBJ whole genome shotgun (WGS) entry which is preliminary data.</text>
</comment>
<dbReference type="InterPro" id="IPR021409">
    <property type="entry name" value="DUF3047"/>
</dbReference>
<evidence type="ECO:0000256" key="1">
    <source>
        <dbReference type="SAM" id="SignalP"/>
    </source>
</evidence>
<dbReference type="AlphaFoldDB" id="A0A316I8J7"/>
<accession>A0A316I8J7</accession>
<feature type="chain" id="PRO_5016428909" description="DUF3047 family protein" evidence="1">
    <location>
        <begin position="25"/>
        <end position="244"/>
    </location>
</feature>
<name>A0A316I8J7_9GAMM</name>
<keyword evidence="3" id="KW-1185">Reference proteome</keyword>
<reference evidence="2 3" key="1">
    <citation type="submission" date="2018-05" db="EMBL/GenBank/DDBJ databases">
        <title>Genomic Encyclopedia of Type Strains, Phase IV (KMG-IV): sequencing the most valuable type-strain genomes for metagenomic binning, comparative biology and taxonomic classification.</title>
        <authorList>
            <person name="Goeker M."/>
        </authorList>
    </citation>
    <scope>NUCLEOTIDE SEQUENCE [LARGE SCALE GENOMIC DNA]</scope>
    <source>
        <strain evidence="2 3">DSM 14263</strain>
    </source>
</reference>
<evidence type="ECO:0008006" key="4">
    <source>
        <dbReference type="Google" id="ProtNLM"/>
    </source>
</evidence>
<evidence type="ECO:0000313" key="2">
    <source>
        <dbReference type="EMBL" id="PWK89808.1"/>
    </source>
</evidence>
<dbReference type="Proteomes" id="UP000245812">
    <property type="component" value="Unassembled WGS sequence"/>
</dbReference>
<protein>
    <recommendedName>
        <fullName evidence="4">DUF3047 family protein</fullName>
    </recommendedName>
</protein>
<evidence type="ECO:0000313" key="3">
    <source>
        <dbReference type="Proteomes" id="UP000245812"/>
    </source>
</evidence>
<proteinExistence type="predicted"/>
<gene>
    <name evidence="2" type="ORF">C7456_104161</name>
</gene>
<feature type="signal peptide" evidence="1">
    <location>
        <begin position="1"/>
        <end position="24"/>
    </location>
</feature>
<dbReference type="EMBL" id="QGHC01000004">
    <property type="protein sequence ID" value="PWK89808.1"/>
    <property type="molecule type" value="Genomic_DNA"/>
</dbReference>